<accession>A0A1S2NEY3</accession>
<keyword evidence="3" id="KW-0378">Hydrolase</keyword>
<gene>
    <name evidence="3" type="ORF">LO55_58</name>
</gene>
<dbReference type="Pfam" id="PF01965">
    <property type="entry name" value="DJ-1_PfpI"/>
    <property type="match status" value="1"/>
</dbReference>
<comment type="similarity">
    <text evidence="1">Belongs to the peptidase C56 family.</text>
</comment>
<evidence type="ECO:0000256" key="1">
    <source>
        <dbReference type="ARBA" id="ARBA00008542"/>
    </source>
</evidence>
<dbReference type="CDD" id="cd03134">
    <property type="entry name" value="GATase1_PfpI_like"/>
    <property type="match status" value="1"/>
</dbReference>
<dbReference type="GO" id="GO:0006508">
    <property type="term" value="P:proteolysis"/>
    <property type="evidence" value="ECO:0007669"/>
    <property type="project" value="UniProtKB-KW"/>
</dbReference>
<dbReference type="EMBL" id="JRYB01000001">
    <property type="protein sequence ID" value="OIJ43529.1"/>
    <property type="molecule type" value="Genomic_DNA"/>
</dbReference>
<keyword evidence="3" id="KW-0645">Protease</keyword>
<proteinExistence type="inferred from homology"/>
<protein>
    <submittedName>
        <fullName evidence="3">Intracellular protease, PfpI family protein</fullName>
    </submittedName>
</protein>
<dbReference type="GO" id="GO:0008233">
    <property type="term" value="F:peptidase activity"/>
    <property type="evidence" value="ECO:0007669"/>
    <property type="project" value="UniProtKB-KW"/>
</dbReference>
<dbReference type="Proteomes" id="UP000180246">
    <property type="component" value="Unassembled WGS sequence"/>
</dbReference>
<sequence length="209" mass="22755">MQQAENMQPADHVEPAATQSLQGRSVAVLMTDGVEQVEYTEPRRFLEEQGVKVILVSPKKAGEEIQGFNHLTPDQKFKVELSVQDARPGDYDLLLLPGGVANPDNLRLSAESIAFIKAFGDEDKPIAAICHGPWPLIDAGVAESKHLTSWPTLQHDLRNAGAEWTDEEVVVDGKLITSRKPDDIPAFNAAIQKQLMVLQQAGSDPGPTS</sequence>
<dbReference type="PANTHER" id="PTHR42733">
    <property type="entry name" value="DJ-1 PROTEIN"/>
    <property type="match status" value="1"/>
</dbReference>
<dbReference type="SUPFAM" id="SSF52317">
    <property type="entry name" value="Class I glutamine amidotransferase-like"/>
    <property type="match status" value="1"/>
</dbReference>
<evidence type="ECO:0000259" key="2">
    <source>
        <dbReference type="Pfam" id="PF01965"/>
    </source>
</evidence>
<name>A0A1S2NEY3_9BURK</name>
<dbReference type="InterPro" id="IPR029062">
    <property type="entry name" value="Class_I_gatase-like"/>
</dbReference>
<evidence type="ECO:0000313" key="4">
    <source>
        <dbReference type="Proteomes" id="UP000180246"/>
    </source>
</evidence>
<reference evidence="3 4" key="1">
    <citation type="submission" date="2014-10" db="EMBL/GenBank/DDBJ databases">
        <authorList>
            <person name="Seo M.-J."/>
            <person name="Seok Y.J."/>
            <person name="Cha I.-T."/>
        </authorList>
    </citation>
    <scope>NUCLEOTIDE SEQUENCE [LARGE SCALE GENOMIC DNA]</scope>
    <source>
        <strain evidence="3 4">NEU</strain>
    </source>
</reference>
<dbReference type="RefSeq" id="WP_083415064.1">
    <property type="nucleotide sequence ID" value="NZ_JRYB01000001.1"/>
</dbReference>
<dbReference type="NCBIfam" id="TIGR01382">
    <property type="entry name" value="PfpI"/>
    <property type="match status" value="1"/>
</dbReference>
<dbReference type="InterPro" id="IPR002818">
    <property type="entry name" value="DJ-1/PfpI"/>
</dbReference>
<dbReference type="InterPro" id="IPR006286">
    <property type="entry name" value="C56_PfpI-like"/>
</dbReference>
<evidence type="ECO:0000313" key="3">
    <source>
        <dbReference type="EMBL" id="OIJ43529.1"/>
    </source>
</evidence>
<feature type="domain" description="DJ-1/PfpI" evidence="2">
    <location>
        <begin position="25"/>
        <end position="193"/>
    </location>
</feature>
<dbReference type="Gene3D" id="3.40.50.880">
    <property type="match status" value="1"/>
</dbReference>
<dbReference type="AlphaFoldDB" id="A0A1S2NEY3"/>
<dbReference type="PANTHER" id="PTHR42733:SF2">
    <property type="entry name" value="DJ-1_THIJ_PFPI FAMILY PROTEIN"/>
    <property type="match status" value="1"/>
</dbReference>
<comment type="caution">
    <text evidence="3">The sequence shown here is derived from an EMBL/GenBank/DDBJ whole genome shotgun (WGS) entry which is preliminary data.</text>
</comment>
<dbReference type="PROSITE" id="PS51276">
    <property type="entry name" value="PEPTIDASE_C56_PFPI"/>
    <property type="match status" value="1"/>
</dbReference>
<organism evidence="3 4">
    <name type="scientific">Massilia timonae</name>
    <dbReference type="NCBI Taxonomy" id="47229"/>
    <lineage>
        <taxon>Bacteria</taxon>
        <taxon>Pseudomonadati</taxon>
        <taxon>Pseudomonadota</taxon>
        <taxon>Betaproteobacteria</taxon>
        <taxon>Burkholderiales</taxon>
        <taxon>Oxalobacteraceae</taxon>
        <taxon>Telluria group</taxon>
        <taxon>Massilia</taxon>
    </lineage>
</organism>